<organism evidence="1 2">
    <name type="scientific">Phascolarctobacterium succinatutens YIT 12067</name>
    <dbReference type="NCBI Taxonomy" id="626939"/>
    <lineage>
        <taxon>Bacteria</taxon>
        <taxon>Bacillati</taxon>
        <taxon>Bacillota</taxon>
        <taxon>Negativicutes</taxon>
        <taxon>Acidaminococcales</taxon>
        <taxon>Acidaminococcaceae</taxon>
        <taxon>Phascolarctobacterium</taxon>
    </lineage>
</organism>
<proteinExistence type="predicted"/>
<dbReference type="Proteomes" id="UP000004923">
    <property type="component" value="Unassembled WGS sequence"/>
</dbReference>
<comment type="caution">
    <text evidence="1">The sequence shown here is derived from an EMBL/GenBank/DDBJ whole genome shotgun (WGS) entry which is preliminary data.</text>
</comment>
<dbReference type="HOGENOM" id="CLU_1426797_0_0_9"/>
<dbReference type="RefSeq" id="WP_009145798.1">
    <property type="nucleotide sequence ID" value="NZ_GL830902.1"/>
</dbReference>
<evidence type="ECO:0000313" key="2">
    <source>
        <dbReference type="Proteomes" id="UP000004923"/>
    </source>
</evidence>
<dbReference type="EMBL" id="AEVN01000067">
    <property type="protein sequence ID" value="EFY04568.1"/>
    <property type="molecule type" value="Genomic_DNA"/>
</dbReference>
<dbReference type="AlphaFoldDB" id="E8LF05"/>
<protein>
    <submittedName>
        <fullName evidence="1">Uncharacterized protein</fullName>
    </submittedName>
</protein>
<sequence length="190" mass="22505">MANSLQHNWESVFFDTYNKIIEDNIHSNEAISLLKICVPQAFDLIFSKVIMQEDKIKAVASMVNSCNYYMSKEFNLLQSKTTDLDIRENLKAAGMIKSEMMDICRFLQFLAKNIDERFGYIKYSKMYIEHCDTLIGEFLLEIGKKFPQKIEYPDYSIVVEKDTESWEKYFTLHIIVYWMEIKIGSLHWML</sequence>
<accession>E8LF05</accession>
<gene>
    <name evidence="1" type="ORF">HMPREF9443_01440</name>
</gene>
<name>E8LF05_9FIRM</name>
<keyword evidence="2" id="KW-1185">Reference proteome</keyword>
<evidence type="ECO:0000313" key="1">
    <source>
        <dbReference type="EMBL" id="EFY04568.1"/>
    </source>
</evidence>
<reference evidence="1 2" key="1">
    <citation type="submission" date="2011-01" db="EMBL/GenBank/DDBJ databases">
        <authorList>
            <person name="Weinstock G."/>
            <person name="Sodergren E."/>
            <person name="Clifton S."/>
            <person name="Fulton L."/>
            <person name="Fulton B."/>
            <person name="Courtney L."/>
            <person name="Fronick C."/>
            <person name="Harrison M."/>
            <person name="Strong C."/>
            <person name="Farmer C."/>
            <person name="Delahaunty K."/>
            <person name="Markovic C."/>
            <person name="Hall O."/>
            <person name="Minx P."/>
            <person name="Tomlinson C."/>
            <person name="Mitreva M."/>
            <person name="Hou S."/>
            <person name="Chen J."/>
            <person name="Wollam A."/>
            <person name="Pepin K.H."/>
            <person name="Johnson M."/>
            <person name="Bhonagiri V."/>
            <person name="Zhang X."/>
            <person name="Suruliraj S."/>
            <person name="Warren W."/>
            <person name="Chinwalla A."/>
            <person name="Mardis E.R."/>
            <person name="Wilson R.K."/>
        </authorList>
    </citation>
    <scope>NUCLEOTIDE SEQUENCE [LARGE SCALE GENOMIC DNA]</scope>
    <source>
        <strain evidence="1 2">YIT 12067</strain>
    </source>
</reference>